<reference evidence="2" key="1">
    <citation type="submission" date="2016-11" db="UniProtKB">
        <authorList>
            <consortium name="WormBaseParasite"/>
        </authorList>
    </citation>
    <scope>IDENTIFICATION</scope>
</reference>
<accession>A0A1I7THG7</accession>
<proteinExistence type="predicted"/>
<keyword evidence="1" id="KW-1185">Reference proteome</keyword>
<dbReference type="WBParaSite" id="Csp11.Scaffold614.g5974.t1">
    <property type="protein sequence ID" value="Csp11.Scaffold614.g5974.t1"/>
    <property type="gene ID" value="Csp11.Scaffold614.g5974"/>
</dbReference>
<name>A0A1I7THG7_9PELO</name>
<dbReference type="AlphaFoldDB" id="A0A1I7THG7"/>
<evidence type="ECO:0000313" key="1">
    <source>
        <dbReference type="Proteomes" id="UP000095282"/>
    </source>
</evidence>
<evidence type="ECO:0000313" key="2">
    <source>
        <dbReference type="WBParaSite" id="Csp11.Scaffold614.g5974.t1"/>
    </source>
</evidence>
<sequence>MENIKKRAEKPGKYEDINMKTALSEARKDFKRTGDMDFVYGFLVIKPETDDYDLFYEGLGDYCSARYNENRNYGFDTIIQRIPYNLSLALEDNEIVDSIIDALNRTIPMTTDAPDYLTFTTTMGSKMEQLLKNVTSLGSIILRNINPKPESEEYKALEKYEPQSNLYWKDVEGKLRVAEWINPLVALAPFRTVVNPPLVFLMNKSKKFTNPKENKDAEFLTDFYDACRNDRE</sequence>
<organism evidence="1 2">
    <name type="scientific">Caenorhabditis tropicalis</name>
    <dbReference type="NCBI Taxonomy" id="1561998"/>
    <lineage>
        <taxon>Eukaryota</taxon>
        <taxon>Metazoa</taxon>
        <taxon>Ecdysozoa</taxon>
        <taxon>Nematoda</taxon>
        <taxon>Chromadorea</taxon>
        <taxon>Rhabditida</taxon>
        <taxon>Rhabditina</taxon>
        <taxon>Rhabditomorpha</taxon>
        <taxon>Rhabditoidea</taxon>
        <taxon>Rhabditidae</taxon>
        <taxon>Peloderinae</taxon>
        <taxon>Caenorhabditis</taxon>
    </lineage>
</organism>
<dbReference type="Proteomes" id="UP000095282">
    <property type="component" value="Unplaced"/>
</dbReference>
<protein>
    <submittedName>
        <fullName evidence="2">DUF4303 domain-containing protein</fullName>
    </submittedName>
</protein>